<dbReference type="GO" id="GO:0042276">
    <property type="term" value="P:error-prone translesion synthesis"/>
    <property type="evidence" value="ECO:0007669"/>
    <property type="project" value="TreeGrafter"/>
</dbReference>
<gene>
    <name evidence="2" type="ORF">GP486_004101</name>
</gene>
<dbReference type="GO" id="GO:0006261">
    <property type="term" value="P:DNA-templated DNA replication"/>
    <property type="evidence" value="ECO:0007669"/>
    <property type="project" value="InterPro"/>
</dbReference>
<feature type="compositionally biased region" description="Acidic residues" evidence="1">
    <location>
        <begin position="193"/>
        <end position="204"/>
    </location>
</feature>
<dbReference type="PANTHER" id="PTHR12708">
    <property type="entry name" value="DNA POLYMERASE EPSILON SUBUNIT B"/>
    <property type="match status" value="1"/>
</dbReference>
<proteinExistence type="predicted"/>
<feature type="region of interest" description="Disordered" evidence="1">
    <location>
        <begin position="182"/>
        <end position="209"/>
    </location>
</feature>
<feature type="compositionally biased region" description="Polar residues" evidence="1">
    <location>
        <begin position="17"/>
        <end position="29"/>
    </location>
</feature>
<dbReference type="AlphaFoldDB" id="A0A9P8LBG3"/>
<evidence type="ECO:0000313" key="3">
    <source>
        <dbReference type="Proteomes" id="UP000750711"/>
    </source>
</evidence>
<dbReference type="EMBL" id="JAGHQM010000610">
    <property type="protein sequence ID" value="KAH0559388.1"/>
    <property type="molecule type" value="Genomic_DNA"/>
</dbReference>
<comment type="caution">
    <text evidence="2">The sequence shown here is derived from an EMBL/GenBank/DDBJ whole genome shotgun (WGS) entry which is preliminary data.</text>
</comment>
<feature type="region of interest" description="Disordered" evidence="1">
    <location>
        <begin position="1"/>
        <end position="38"/>
    </location>
</feature>
<dbReference type="InterPro" id="IPR016266">
    <property type="entry name" value="POLE2"/>
</dbReference>
<accession>A0A9P8LBG3</accession>
<protein>
    <submittedName>
        <fullName evidence="2">Uncharacterized protein</fullName>
    </submittedName>
</protein>
<name>A0A9P8LBG3_9PEZI</name>
<reference evidence="2" key="1">
    <citation type="submission" date="2021-03" db="EMBL/GenBank/DDBJ databases">
        <title>Comparative genomics and phylogenomic investigation of the class Geoglossomycetes provide insights into ecological specialization and systematics.</title>
        <authorList>
            <person name="Melie T."/>
            <person name="Pirro S."/>
            <person name="Miller A.N."/>
            <person name="Quandt A."/>
        </authorList>
    </citation>
    <scope>NUCLEOTIDE SEQUENCE</scope>
    <source>
        <strain evidence="2">CAQ_001_2017</strain>
    </source>
</reference>
<dbReference type="PANTHER" id="PTHR12708:SF0">
    <property type="entry name" value="DNA POLYMERASE EPSILON SUBUNIT 2"/>
    <property type="match status" value="1"/>
</dbReference>
<dbReference type="GO" id="GO:0008622">
    <property type="term" value="C:epsilon DNA polymerase complex"/>
    <property type="evidence" value="ECO:0007669"/>
    <property type="project" value="InterPro"/>
</dbReference>
<dbReference type="GO" id="GO:0003677">
    <property type="term" value="F:DNA binding"/>
    <property type="evidence" value="ECO:0007669"/>
    <property type="project" value="InterPro"/>
</dbReference>
<organism evidence="2 3">
    <name type="scientific">Trichoglossum hirsutum</name>
    <dbReference type="NCBI Taxonomy" id="265104"/>
    <lineage>
        <taxon>Eukaryota</taxon>
        <taxon>Fungi</taxon>
        <taxon>Dikarya</taxon>
        <taxon>Ascomycota</taxon>
        <taxon>Pezizomycotina</taxon>
        <taxon>Geoglossomycetes</taxon>
        <taxon>Geoglossales</taxon>
        <taxon>Geoglossaceae</taxon>
        <taxon>Trichoglossum</taxon>
    </lineage>
</organism>
<evidence type="ECO:0000256" key="1">
    <source>
        <dbReference type="SAM" id="MobiDB-lite"/>
    </source>
</evidence>
<dbReference type="Proteomes" id="UP000750711">
    <property type="component" value="Unassembled WGS sequence"/>
</dbReference>
<evidence type="ECO:0000313" key="2">
    <source>
        <dbReference type="EMBL" id="KAH0559388.1"/>
    </source>
</evidence>
<feature type="non-terminal residue" evidence="2">
    <location>
        <position position="420"/>
    </location>
</feature>
<keyword evidence="3" id="KW-1185">Reference proteome</keyword>
<sequence length="420" mass="44476">MKDQKQGTAPLFRPTASADSNPIPSSSPAFGTPVHPIRAPTNSAANPTILPVLLPAPTLRPVAFRTFTKKHNLTLTSSALQALAAFIGKNCGAGWREEGLAERVLEEVARSWKKLGGGVIVEGDGDTLKGILKTLEPCMSGGRVVQGSSTLSRQSSFSFGGAREDGRTNSVSGNLALAREDSQGSLGVSGLGFDDDEEEGDEEAEEKRDPRKWLKVIGAFDQPRLVYNAAKKHFERATTNSTLLPPASQKTQLFRHRYSLIHQRLLRHDSFQTPTFSLSHPSTQPYKITPISNLLGRHNSTHLLLGLLVISPAGTLAISDPTGSIALDLRHATPVPEGAWFVPGMIVLVDGLYEEEYNSAGGALGGGGGIGGTIGGKFVGFSVGGPPCERREVTLGIGSNSASKTITTTTGAFGWVDFLG</sequence>